<proteinExistence type="predicted"/>
<dbReference type="InterPro" id="IPR011333">
    <property type="entry name" value="SKP1/BTB/POZ_sf"/>
</dbReference>
<dbReference type="SUPFAM" id="SSF54695">
    <property type="entry name" value="POZ domain"/>
    <property type="match status" value="1"/>
</dbReference>
<organism evidence="4">
    <name type="scientific">Capitella teleta</name>
    <name type="common">Polychaete worm</name>
    <dbReference type="NCBI Taxonomy" id="283909"/>
    <lineage>
        <taxon>Eukaryota</taxon>
        <taxon>Metazoa</taxon>
        <taxon>Spiralia</taxon>
        <taxon>Lophotrochozoa</taxon>
        <taxon>Annelida</taxon>
        <taxon>Polychaeta</taxon>
        <taxon>Sedentaria</taxon>
        <taxon>Scolecida</taxon>
        <taxon>Capitellidae</taxon>
        <taxon>Capitella</taxon>
    </lineage>
</organism>
<dbReference type="SMART" id="SM00612">
    <property type="entry name" value="Kelch"/>
    <property type="match status" value="4"/>
</dbReference>
<dbReference type="Proteomes" id="UP000014760">
    <property type="component" value="Unassembled WGS sequence"/>
</dbReference>
<dbReference type="OrthoDB" id="6359943at2759"/>
<dbReference type="Pfam" id="PF07707">
    <property type="entry name" value="BACK"/>
    <property type="match status" value="1"/>
</dbReference>
<dbReference type="PANTHER" id="PTHR24412">
    <property type="entry name" value="KELCH PROTEIN"/>
    <property type="match status" value="1"/>
</dbReference>
<dbReference type="STRING" id="283909.R7VHU3"/>
<dbReference type="InterPro" id="IPR006652">
    <property type="entry name" value="Kelch_1"/>
</dbReference>
<evidence type="ECO:0000313" key="5">
    <source>
        <dbReference type="EnsemblMetazoa" id="CapteP218689"/>
    </source>
</evidence>
<evidence type="ECO:0000256" key="2">
    <source>
        <dbReference type="ARBA" id="ARBA00022737"/>
    </source>
</evidence>
<gene>
    <name evidence="4" type="ORF">CAPTEDRAFT_218689</name>
</gene>
<evidence type="ECO:0000313" key="6">
    <source>
        <dbReference type="Proteomes" id="UP000014760"/>
    </source>
</evidence>
<evidence type="ECO:0000313" key="4">
    <source>
        <dbReference type="EMBL" id="ELU18164.1"/>
    </source>
</evidence>
<dbReference type="PANTHER" id="PTHR24412:SF489">
    <property type="entry name" value="RING FINGER DOMAIN AND KELCH REPEAT-CONTAINING PROTEIN DDB_G0271372"/>
    <property type="match status" value="1"/>
</dbReference>
<keyword evidence="6" id="KW-1185">Reference proteome</keyword>
<dbReference type="EMBL" id="AMQN01003867">
    <property type="status" value="NOT_ANNOTATED_CDS"/>
    <property type="molecule type" value="Genomic_DNA"/>
</dbReference>
<dbReference type="EMBL" id="KB292092">
    <property type="protein sequence ID" value="ELU18164.1"/>
    <property type="molecule type" value="Genomic_DNA"/>
</dbReference>
<dbReference type="AlphaFoldDB" id="R7VHU3"/>
<dbReference type="HOGENOM" id="CLU_004253_14_0_1"/>
<dbReference type="SMART" id="SM00875">
    <property type="entry name" value="BACK"/>
    <property type="match status" value="1"/>
</dbReference>
<dbReference type="InterPro" id="IPR015915">
    <property type="entry name" value="Kelch-typ_b-propeller"/>
</dbReference>
<protein>
    <recommendedName>
        <fullName evidence="3">BACK domain-containing protein</fullName>
    </recommendedName>
</protein>
<keyword evidence="1" id="KW-0880">Kelch repeat</keyword>
<reference evidence="6" key="1">
    <citation type="submission" date="2012-12" db="EMBL/GenBank/DDBJ databases">
        <authorList>
            <person name="Hellsten U."/>
            <person name="Grimwood J."/>
            <person name="Chapman J.A."/>
            <person name="Shapiro H."/>
            <person name="Aerts A."/>
            <person name="Otillar R.P."/>
            <person name="Terry A.Y."/>
            <person name="Boore J.L."/>
            <person name="Simakov O."/>
            <person name="Marletaz F."/>
            <person name="Cho S.-J."/>
            <person name="Edsinger-Gonzales E."/>
            <person name="Havlak P."/>
            <person name="Kuo D.-H."/>
            <person name="Larsson T."/>
            <person name="Lv J."/>
            <person name="Arendt D."/>
            <person name="Savage R."/>
            <person name="Osoegawa K."/>
            <person name="de Jong P."/>
            <person name="Lindberg D.R."/>
            <person name="Seaver E.C."/>
            <person name="Weisblat D.A."/>
            <person name="Putnam N.H."/>
            <person name="Grigoriev I.V."/>
            <person name="Rokhsar D.S."/>
        </authorList>
    </citation>
    <scope>NUCLEOTIDE SEQUENCE</scope>
    <source>
        <strain evidence="6">I ESC-2004</strain>
    </source>
</reference>
<reference evidence="5" key="3">
    <citation type="submission" date="2015-06" db="UniProtKB">
        <authorList>
            <consortium name="EnsemblMetazoa"/>
        </authorList>
    </citation>
    <scope>IDENTIFICATION</scope>
</reference>
<reference evidence="4 6" key="2">
    <citation type="journal article" date="2013" name="Nature">
        <title>Insights into bilaterian evolution from three spiralian genomes.</title>
        <authorList>
            <person name="Simakov O."/>
            <person name="Marletaz F."/>
            <person name="Cho S.J."/>
            <person name="Edsinger-Gonzales E."/>
            <person name="Havlak P."/>
            <person name="Hellsten U."/>
            <person name="Kuo D.H."/>
            <person name="Larsson T."/>
            <person name="Lv J."/>
            <person name="Arendt D."/>
            <person name="Savage R."/>
            <person name="Osoegawa K."/>
            <person name="de Jong P."/>
            <person name="Grimwood J."/>
            <person name="Chapman J.A."/>
            <person name="Shapiro H."/>
            <person name="Aerts A."/>
            <person name="Otillar R.P."/>
            <person name="Terry A.Y."/>
            <person name="Boore J.L."/>
            <person name="Grigoriev I.V."/>
            <person name="Lindberg D.R."/>
            <person name="Seaver E.C."/>
            <person name="Weisblat D.A."/>
            <person name="Putnam N.H."/>
            <person name="Rokhsar D.S."/>
        </authorList>
    </citation>
    <scope>NUCLEOTIDE SEQUENCE</scope>
    <source>
        <strain evidence="4 6">I ESC-2004</strain>
    </source>
</reference>
<name>R7VHU3_CAPTE</name>
<dbReference type="OMA" id="PAMEFRQ"/>
<dbReference type="Gene3D" id="1.25.40.420">
    <property type="match status" value="1"/>
</dbReference>
<dbReference type="SUPFAM" id="SSF117281">
    <property type="entry name" value="Kelch motif"/>
    <property type="match status" value="1"/>
</dbReference>
<dbReference type="Gene3D" id="3.30.710.10">
    <property type="entry name" value="Potassium Channel Kv1.1, Chain A"/>
    <property type="match status" value="1"/>
</dbReference>
<dbReference type="EnsemblMetazoa" id="CapteT218689">
    <property type="protein sequence ID" value="CapteP218689"/>
    <property type="gene ID" value="CapteG218689"/>
</dbReference>
<accession>R7VHU3</accession>
<feature type="domain" description="BACK" evidence="3">
    <location>
        <begin position="70"/>
        <end position="173"/>
    </location>
</feature>
<dbReference type="InterPro" id="IPR011705">
    <property type="entry name" value="BACK"/>
</dbReference>
<evidence type="ECO:0000259" key="3">
    <source>
        <dbReference type="SMART" id="SM00875"/>
    </source>
</evidence>
<dbReference type="Gene3D" id="2.120.10.80">
    <property type="entry name" value="Kelch-type beta propeller"/>
    <property type="match status" value="1"/>
</dbReference>
<evidence type="ECO:0000256" key="1">
    <source>
        <dbReference type="ARBA" id="ARBA00022441"/>
    </source>
</evidence>
<keyword evidence="2" id="KW-0677">Repeat</keyword>
<dbReference type="Pfam" id="PF24681">
    <property type="entry name" value="Kelch_KLHDC2_KLHL20_DRC7"/>
    <property type="match status" value="1"/>
</dbReference>
<sequence>MVESLALEVTIGGIDHHIGLIIVDYIYSGVVKITKDNAEDLLRASDQLLLFELKTLIEGFMLNYVEVSNCIGFLIFSKVFHLQNLTKKSYDCLLDNFSDVTTSSEEIGQLQDDLLAELLMDDGLNVPNENCVFEFVTKWYRNVPGRSRTSFLDMVTHVRLPFCTDEYFSSIVHDELVKCLRGSQLIQDATERHRVNQHIIQIRRPRRSYAQHSLVIGNDTRIWQRGSDVTDDWYEMEDIPFNCRYYSACSTPDGFIVTGGCNESSIALDCKRGCYWYIAHENHWRILPPMSKGRSDHSSVYHNHTLYVVGGDEDHSFQSLDTNSLKWSTLPSMPDPVYRAHMAVFKGRIFVLGGKSSYMNFRREVHEYSSAACSWQERKSMPEVCSYGAVVGYGEHIFVVGGQERCCMRYDPEVDSWLRLQRPLHVHRWGPALEWKAKIVVCGGCNADSIEEYDPQLDMWSVWQLTVPYISGMVFALKV</sequence>